<keyword evidence="2" id="KW-0418">Kinase</keyword>
<accession>A0AAX6H5Z0</accession>
<organism evidence="2 3">
    <name type="scientific">Iris pallida</name>
    <name type="common">Sweet iris</name>
    <dbReference type="NCBI Taxonomy" id="29817"/>
    <lineage>
        <taxon>Eukaryota</taxon>
        <taxon>Viridiplantae</taxon>
        <taxon>Streptophyta</taxon>
        <taxon>Embryophyta</taxon>
        <taxon>Tracheophyta</taxon>
        <taxon>Spermatophyta</taxon>
        <taxon>Magnoliopsida</taxon>
        <taxon>Liliopsida</taxon>
        <taxon>Asparagales</taxon>
        <taxon>Iridaceae</taxon>
        <taxon>Iridoideae</taxon>
        <taxon>Irideae</taxon>
        <taxon>Iris</taxon>
    </lineage>
</organism>
<feature type="compositionally biased region" description="Low complexity" evidence="1">
    <location>
        <begin position="15"/>
        <end position="24"/>
    </location>
</feature>
<feature type="compositionally biased region" description="Pro residues" evidence="1">
    <location>
        <begin position="41"/>
        <end position="54"/>
    </location>
</feature>
<protein>
    <submittedName>
        <fullName evidence="2">Proline-rich receptor-like protein kinase PERK2</fullName>
    </submittedName>
</protein>
<keyword evidence="2" id="KW-0675">Receptor</keyword>
<comment type="caution">
    <text evidence="2">The sequence shown here is derived from an EMBL/GenBank/DDBJ whole genome shotgun (WGS) entry which is preliminary data.</text>
</comment>
<feature type="compositionally biased region" description="Pro residues" evidence="1">
    <location>
        <begin position="1"/>
        <end position="14"/>
    </location>
</feature>
<evidence type="ECO:0000256" key="1">
    <source>
        <dbReference type="SAM" id="MobiDB-lite"/>
    </source>
</evidence>
<sequence length="96" mass="10485">MTTSTPIPPRPPRPFLTAPPQETTPSPPPHCHSHHPHPDPSRSPPSISPSPPIPHTSAIQPARTPLTTSPDQLWPNVRHAPPRSSIPLPQINTRKE</sequence>
<reference evidence="2" key="1">
    <citation type="journal article" date="2023" name="GigaByte">
        <title>Genome assembly of the bearded iris, Iris pallida Lam.</title>
        <authorList>
            <person name="Bruccoleri R.E."/>
            <person name="Oakeley E.J."/>
            <person name="Faust A.M.E."/>
            <person name="Altorfer M."/>
            <person name="Dessus-Babus S."/>
            <person name="Burckhardt D."/>
            <person name="Oertli M."/>
            <person name="Naumann U."/>
            <person name="Petersen F."/>
            <person name="Wong J."/>
        </authorList>
    </citation>
    <scope>NUCLEOTIDE SEQUENCE</scope>
    <source>
        <strain evidence="2">GSM-AAB239-AS_SAM_17_03QT</strain>
    </source>
</reference>
<keyword evidence="3" id="KW-1185">Reference proteome</keyword>
<name>A0AAX6H5Z0_IRIPA</name>
<evidence type="ECO:0000313" key="2">
    <source>
        <dbReference type="EMBL" id="KAJ6836440.1"/>
    </source>
</evidence>
<proteinExistence type="predicted"/>
<evidence type="ECO:0000313" key="3">
    <source>
        <dbReference type="Proteomes" id="UP001140949"/>
    </source>
</evidence>
<gene>
    <name evidence="2" type="ORF">M6B38_327940</name>
</gene>
<dbReference type="AlphaFoldDB" id="A0AAX6H5Z0"/>
<dbReference type="Proteomes" id="UP001140949">
    <property type="component" value="Unassembled WGS sequence"/>
</dbReference>
<dbReference type="EMBL" id="JANAVB010012180">
    <property type="protein sequence ID" value="KAJ6836440.1"/>
    <property type="molecule type" value="Genomic_DNA"/>
</dbReference>
<dbReference type="GO" id="GO:0016301">
    <property type="term" value="F:kinase activity"/>
    <property type="evidence" value="ECO:0007669"/>
    <property type="project" value="UniProtKB-KW"/>
</dbReference>
<feature type="region of interest" description="Disordered" evidence="1">
    <location>
        <begin position="1"/>
        <end position="96"/>
    </location>
</feature>
<reference evidence="2" key="2">
    <citation type="submission" date="2023-04" db="EMBL/GenBank/DDBJ databases">
        <authorList>
            <person name="Bruccoleri R.E."/>
            <person name="Oakeley E.J."/>
            <person name="Faust A.-M."/>
            <person name="Dessus-Babus S."/>
            <person name="Altorfer M."/>
            <person name="Burckhardt D."/>
            <person name="Oertli M."/>
            <person name="Naumann U."/>
            <person name="Petersen F."/>
            <person name="Wong J."/>
        </authorList>
    </citation>
    <scope>NUCLEOTIDE SEQUENCE</scope>
    <source>
        <strain evidence="2">GSM-AAB239-AS_SAM_17_03QT</strain>
        <tissue evidence="2">Leaf</tissue>
    </source>
</reference>
<keyword evidence="2" id="KW-0808">Transferase</keyword>